<organism evidence="2 3">
    <name type="scientific">Paraburkholderia metrosideri</name>
    <dbReference type="NCBI Taxonomy" id="580937"/>
    <lineage>
        <taxon>Bacteria</taxon>
        <taxon>Pseudomonadati</taxon>
        <taxon>Pseudomonadota</taxon>
        <taxon>Betaproteobacteria</taxon>
        <taxon>Burkholderiales</taxon>
        <taxon>Burkholderiaceae</taxon>
        <taxon>Paraburkholderia</taxon>
    </lineage>
</organism>
<proteinExistence type="predicted"/>
<feature type="transmembrane region" description="Helical" evidence="1">
    <location>
        <begin position="12"/>
        <end position="37"/>
    </location>
</feature>
<name>A0ABN7HG92_9BURK</name>
<protein>
    <recommendedName>
        <fullName evidence="4">DUF3592 domain-containing protein</fullName>
    </recommendedName>
</protein>
<accession>A0ABN7HG92</accession>
<dbReference type="EMBL" id="CAJHCP010000002">
    <property type="protein sequence ID" value="CAD6517265.1"/>
    <property type="molecule type" value="Genomic_DNA"/>
</dbReference>
<reference evidence="2 3" key="1">
    <citation type="submission" date="2020-10" db="EMBL/GenBank/DDBJ databases">
        <authorList>
            <person name="Peeters C."/>
        </authorList>
    </citation>
    <scope>NUCLEOTIDE SEQUENCE [LARGE SCALE GENOMIC DNA]</scope>
    <source>
        <strain evidence="2 3">LMG 28140</strain>
    </source>
</reference>
<keyword evidence="1" id="KW-0472">Membrane</keyword>
<sequence length="167" mass="18812">MNGLALYTQSVWIGVVFVCAMVVILLCLLMTALYVFSARTERKARLKRAGKKILIGSTLFLLVAFVLKYQADARVRSNAHMSGQSISTNDGGLYIARYAYLGREEVLLRVYRRSDMTLIAERIYSELDEVGLVWTTDKVIYDTSAFDGKGYIDLPPTLLDRILAKFP</sequence>
<evidence type="ECO:0008006" key="4">
    <source>
        <dbReference type="Google" id="ProtNLM"/>
    </source>
</evidence>
<keyword evidence="3" id="KW-1185">Reference proteome</keyword>
<evidence type="ECO:0000256" key="1">
    <source>
        <dbReference type="SAM" id="Phobius"/>
    </source>
</evidence>
<keyword evidence="1" id="KW-0812">Transmembrane</keyword>
<dbReference type="Proteomes" id="UP000598032">
    <property type="component" value="Unassembled WGS sequence"/>
</dbReference>
<feature type="transmembrane region" description="Helical" evidence="1">
    <location>
        <begin position="49"/>
        <end position="67"/>
    </location>
</feature>
<evidence type="ECO:0000313" key="2">
    <source>
        <dbReference type="EMBL" id="CAD6517265.1"/>
    </source>
</evidence>
<evidence type="ECO:0000313" key="3">
    <source>
        <dbReference type="Proteomes" id="UP000598032"/>
    </source>
</evidence>
<keyword evidence="1" id="KW-1133">Transmembrane helix</keyword>
<comment type="caution">
    <text evidence="2">The sequence shown here is derived from an EMBL/GenBank/DDBJ whole genome shotgun (WGS) entry which is preliminary data.</text>
</comment>
<gene>
    <name evidence="2" type="ORF">LMG28140_00912</name>
</gene>